<evidence type="ECO:0000259" key="6">
    <source>
        <dbReference type="Pfam" id="PF04932"/>
    </source>
</evidence>
<feature type="transmembrane region" description="Helical" evidence="5">
    <location>
        <begin position="105"/>
        <end position="129"/>
    </location>
</feature>
<accession>A0A919TI00</accession>
<keyword evidence="4 5" id="KW-0472">Membrane</keyword>
<feature type="transmembrane region" description="Helical" evidence="5">
    <location>
        <begin position="365"/>
        <end position="396"/>
    </location>
</feature>
<name>A0A919TI00_9ACTN</name>
<feature type="transmembrane region" description="Helical" evidence="5">
    <location>
        <begin position="164"/>
        <end position="187"/>
    </location>
</feature>
<dbReference type="EMBL" id="BOMW01000014">
    <property type="protein sequence ID" value="GIF03802.1"/>
    <property type="molecule type" value="Genomic_DNA"/>
</dbReference>
<evidence type="ECO:0000256" key="5">
    <source>
        <dbReference type="SAM" id="Phobius"/>
    </source>
</evidence>
<dbReference type="Proteomes" id="UP000629619">
    <property type="component" value="Unassembled WGS sequence"/>
</dbReference>
<comment type="caution">
    <text evidence="7">The sequence shown here is derived from an EMBL/GenBank/DDBJ whole genome shotgun (WGS) entry which is preliminary data.</text>
</comment>
<gene>
    <name evidence="7" type="ORF">Asi03nite_13400</name>
</gene>
<evidence type="ECO:0000313" key="8">
    <source>
        <dbReference type="Proteomes" id="UP000629619"/>
    </source>
</evidence>
<comment type="subcellular location">
    <subcellularLocation>
        <location evidence="1">Membrane</location>
        <topology evidence="1">Multi-pass membrane protein</topology>
    </subcellularLocation>
</comment>
<dbReference type="Pfam" id="PF04932">
    <property type="entry name" value="Wzy_C"/>
    <property type="match status" value="1"/>
</dbReference>
<feature type="domain" description="O-antigen ligase-related" evidence="6">
    <location>
        <begin position="224"/>
        <end position="319"/>
    </location>
</feature>
<evidence type="ECO:0000256" key="4">
    <source>
        <dbReference type="ARBA" id="ARBA00023136"/>
    </source>
</evidence>
<keyword evidence="2 5" id="KW-0812">Transmembrane</keyword>
<feature type="transmembrane region" description="Helical" evidence="5">
    <location>
        <begin position="39"/>
        <end position="62"/>
    </location>
</feature>
<dbReference type="RefSeq" id="WP_203677518.1">
    <property type="nucleotide sequence ID" value="NZ_BOMW01000014.1"/>
</dbReference>
<keyword evidence="8" id="KW-1185">Reference proteome</keyword>
<feature type="transmembrane region" description="Helical" evidence="5">
    <location>
        <begin position="199"/>
        <end position="217"/>
    </location>
</feature>
<evidence type="ECO:0000256" key="2">
    <source>
        <dbReference type="ARBA" id="ARBA00022692"/>
    </source>
</evidence>
<dbReference type="GO" id="GO:0016020">
    <property type="term" value="C:membrane"/>
    <property type="evidence" value="ECO:0007669"/>
    <property type="project" value="UniProtKB-SubCell"/>
</dbReference>
<dbReference type="InterPro" id="IPR007016">
    <property type="entry name" value="O-antigen_ligase-rel_domated"/>
</dbReference>
<feature type="transmembrane region" description="Helical" evidence="5">
    <location>
        <begin position="135"/>
        <end position="152"/>
    </location>
</feature>
<feature type="transmembrane region" description="Helical" evidence="5">
    <location>
        <begin position="262"/>
        <end position="282"/>
    </location>
</feature>
<protein>
    <recommendedName>
        <fullName evidence="6">O-antigen ligase-related domain-containing protein</fullName>
    </recommendedName>
</protein>
<dbReference type="AlphaFoldDB" id="A0A919TI00"/>
<proteinExistence type="predicted"/>
<feature type="transmembrane region" description="Helical" evidence="5">
    <location>
        <begin position="335"/>
        <end position="358"/>
    </location>
</feature>
<sequence>MRAVPRADLAVGALAALPVTSLLLTGGNGEIQLLVAGYAAVLVLSFLHSVVGLAFTLLMLFAQMSVFGETLRLHWFDPRALVPPVIAAVAIRALRRRRHPADRRTPAPALHLALPLVALLALASLWWSVNPAGTVFRAVGLLAVAALCTATARTVDIAALTRVLAAFGWALVGACVAARLLVPAVAIEQHRLRGVFENANGLAAFLVVVTPLLLVRLRRLRWPAAALLAAVCVATGSRAGCTALGLELLVLAMAARPAKTRIAGLVVTSAGGLWLLVWGLRTGFFLDSPILLLRDTDSRSEQWAYGLSIFHAHPWTGVGMGSLPPGDIAGFVPEALATVGLAGAAILAVPVLVLAVLAARAQAMFMALVVGAVTDVFFEPWLFSGGSMVCLLFWAVVLHPDATGYTGLVRPRPASSARTRRRFPAAHR</sequence>
<organism evidence="7 8">
    <name type="scientific">Actinoplanes siamensis</name>
    <dbReference type="NCBI Taxonomy" id="1223317"/>
    <lineage>
        <taxon>Bacteria</taxon>
        <taxon>Bacillati</taxon>
        <taxon>Actinomycetota</taxon>
        <taxon>Actinomycetes</taxon>
        <taxon>Micromonosporales</taxon>
        <taxon>Micromonosporaceae</taxon>
        <taxon>Actinoplanes</taxon>
    </lineage>
</organism>
<evidence type="ECO:0000256" key="3">
    <source>
        <dbReference type="ARBA" id="ARBA00022989"/>
    </source>
</evidence>
<keyword evidence="3 5" id="KW-1133">Transmembrane helix</keyword>
<evidence type="ECO:0000313" key="7">
    <source>
        <dbReference type="EMBL" id="GIF03802.1"/>
    </source>
</evidence>
<reference evidence="7" key="1">
    <citation type="submission" date="2021-01" db="EMBL/GenBank/DDBJ databases">
        <title>Whole genome shotgun sequence of Actinoplanes siamensis NBRC 109076.</title>
        <authorList>
            <person name="Komaki H."/>
            <person name="Tamura T."/>
        </authorList>
    </citation>
    <scope>NUCLEOTIDE SEQUENCE</scope>
    <source>
        <strain evidence="7">NBRC 109076</strain>
    </source>
</reference>
<evidence type="ECO:0000256" key="1">
    <source>
        <dbReference type="ARBA" id="ARBA00004141"/>
    </source>
</evidence>